<gene>
    <name evidence="2" type="ORF">AFL01nite_13300</name>
</gene>
<dbReference type="Gene3D" id="6.10.140.530">
    <property type="match status" value="3"/>
</dbReference>
<organism evidence="2 3">
    <name type="scientific">Aeromicrobium flavum</name>
    <dbReference type="NCBI Taxonomy" id="416568"/>
    <lineage>
        <taxon>Bacteria</taxon>
        <taxon>Bacillati</taxon>
        <taxon>Actinomycetota</taxon>
        <taxon>Actinomycetes</taxon>
        <taxon>Propionibacteriales</taxon>
        <taxon>Nocardioidaceae</taxon>
        <taxon>Aeromicrobium</taxon>
    </lineage>
</organism>
<name>A0A512HU74_9ACTN</name>
<dbReference type="PANTHER" id="PTHR33418:SF1">
    <property type="entry name" value="HELICASE-ASSOCIATED DOMAIN-CONTAINING PROTEIN"/>
    <property type="match status" value="1"/>
</dbReference>
<evidence type="ECO:0000259" key="1">
    <source>
        <dbReference type="Pfam" id="PF03457"/>
    </source>
</evidence>
<dbReference type="Proteomes" id="UP000321769">
    <property type="component" value="Unassembled WGS sequence"/>
</dbReference>
<evidence type="ECO:0000313" key="3">
    <source>
        <dbReference type="Proteomes" id="UP000321769"/>
    </source>
</evidence>
<feature type="domain" description="Helicase-associated" evidence="1">
    <location>
        <begin position="147"/>
        <end position="209"/>
    </location>
</feature>
<dbReference type="PANTHER" id="PTHR33418">
    <property type="entry name" value="HELICASE-ASSOCIATED"/>
    <property type="match status" value="1"/>
</dbReference>
<accession>A0A512HU74</accession>
<feature type="domain" description="Helicase-associated" evidence="1">
    <location>
        <begin position="217"/>
        <end position="279"/>
    </location>
</feature>
<reference evidence="2 3" key="1">
    <citation type="submission" date="2019-07" db="EMBL/GenBank/DDBJ databases">
        <title>Whole genome shotgun sequence of Aeromicrobium flavum NBRC 107625.</title>
        <authorList>
            <person name="Hosoyama A."/>
            <person name="Uohara A."/>
            <person name="Ohji S."/>
            <person name="Ichikawa N."/>
        </authorList>
    </citation>
    <scope>NUCLEOTIDE SEQUENCE [LARGE SCALE GENOMIC DNA]</scope>
    <source>
        <strain evidence="2 3">NBRC 107625</strain>
    </source>
</reference>
<dbReference type="InterPro" id="IPR005114">
    <property type="entry name" value="Helicase_assoc"/>
</dbReference>
<sequence>MSQSWRGVGWEVGYEHLADHLQAGGSPTVAGSFVCDDGFRLGSWLNTQRSWKRAGRLSEQRIQMLDDLGVVWDPQATSRKSNLTLIRAFGEENGHINVPVMHRSPSGKPIGKWLQMQIEAFHSQRLSEEIRVELERMGVDWSHGRRDPFAEAVDELRIFIQETGDTHVPSSYVSPSGFKLGRWYTKQKSFLKKGTLTPERVKQLTGLGVSVDRDVRDEAWLEGFRQLRAYRDANGDARVPSHFETEEGYPLGPWRRTQRGMLADGRLRDDRRTLLDNLDPTWNESRPTGWSREEGLSALSEAATLAYPLSSGTYEELRSQGAFVGPGTGWFAHHFDSWAHACESAGVDGGSDKSGSFFYSDSELADSAKRFFREMGASGSSRAYSEWVVHRPGHPSAGSIIRRFGSWPAVRDRFAEDCQGT</sequence>
<comment type="caution">
    <text evidence="2">The sequence shown here is derived from an EMBL/GenBank/DDBJ whole genome shotgun (WGS) entry which is preliminary data.</text>
</comment>
<feature type="domain" description="Helicase-associated" evidence="1">
    <location>
        <begin position="10"/>
        <end position="70"/>
    </location>
</feature>
<dbReference type="RefSeq" id="WP_186813849.1">
    <property type="nucleotide sequence ID" value="NZ_BAAAYQ010000001.1"/>
</dbReference>
<protein>
    <recommendedName>
        <fullName evidence="1">Helicase-associated domain-containing protein</fullName>
    </recommendedName>
</protein>
<dbReference type="Pfam" id="PF03457">
    <property type="entry name" value="HA"/>
    <property type="match status" value="3"/>
</dbReference>
<dbReference type="AlphaFoldDB" id="A0A512HU74"/>
<proteinExistence type="predicted"/>
<dbReference type="EMBL" id="BJZQ01000004">
    <property type="protein sequence ID" value="GEO89003.1"/>
    <property type="molecule type" value="Genomic_DNA"/>
</dbReference>
<keyword evidence="3" id="KW-1185">Reference proteome</keyword>
<evidence type="ECO:0000313" key="2">
    <source>
        <dbReference type="EMBL" id="GEO89003.1"/>
    </source>
</evidence>